<dbReference type="PANTHER" id="PTHR43132:SF2">
    <property type="entry name" value="ARSENICAL RESISTANCE OPERON REPRESSOR ARSR-RELATED"/>
    <property type="match status" value="1"/>
</dbReference>
<dbReference type="InterPro" id="IPR011991">
    <property type="entry name" value="ArsR-like_HTH"/>
</dbReference>
<keyword evidence="3" id="KW-0804">Transcription</keyword>
<name>A0A7W9YE27_9HYPH</name>
<evidence type="ECO:0000256" key="1">
    <source>
        <dbReference type="ARBA" id="ARBA00023015"/>
    </source>
</evidence>
<dbReference type="AlphaFoldDB" id="A0A7W9YE27"/>
<dbReference type="InterPro" id="IPR036390">
    <property type="entry name" value="WH_DNA-bd_sf"/>
</dbReference>
<dbReference type="GO" id="GO:0003700">
    <property type="term" value="F:DNA-binding transcription factor activity"/>
    <property type="evidence" value="ECO:0007669"/>
    <property type="project" value="InterPro"/>
</dbReference>
<protein>
    <submittedName>
        <fullName evidence="5">DNA-binding transcriptional ArsR family regulator</fullName>
    </submittedName>
</protein>
<dbReference type="Proteomes" id="UP000547879">
    <property type="component" value="Unassembled WGS sequence"/>
</dbReference>
<evidence type="ECO:0000256" key="2">
    <source>
        <dbReference type="ARBA" id="ARBA00023125"/>
    </source>
</evidence>
<dbReference type="SMART" id="SM00418">
    <property type="entry name" value="HTH_ARSR"/>
    <property type="match status" value="1"/>
</dbReference>
<comment type="caution">
    <text evidence="5">The sequence shown here is derived from an EMBL/GenBank/DDBJ whole genome shotgun (WGS) entry which is preliminary data.</text>
</comment>
<reference evidence="5 6" key="1">
    <citation type="submission" date="2020-08" db="EMBL/GenBank/DDBJ databases">
        <title>Genomic Encyclopedia of Type Strains, Phase IV (KMG-IV): sequencing the most valuable type-strain genomes for metagenomic binning, comparative biology and taxonomic classification.</title>
        <authorList>
            <person name="Goeker M."/>
        </authorList>
    </citation>
    <scope>NUCLEOTIDE SEQUENCE [LARGE SCALE GENOMIC DNA]</scope>
    <source>
        <strain evidence="5 6">DSM 100734</strain>
    </source>
</reference>
<dbReference type="PRINTS" id="PR00778">
    <property type="entry name" value="HTHARSR"/>
</dbReference>
<keyword evidence="6" id="KW-1185">Reference proteome</keyword>
<evidence type="ECO:0000259" key="4">
    <source>
        <dbReference type="PROSITE" id="PS50987"/>
    </source>
</evidence>
<dbReference type="SUPFAM" id="SSF46785">
    <property type="entry name" value="Winged helix' DNA-binding domain"/>
    <property type="match status" value="1"/>
</dbReference>
<dbReference type="Gene3D" id="1.10.10.10">
    <property type="entry name" value="Winged helix-like DNA-binding domain superfamily/Winged helix DNA-binding domain"/>
    <property type="match status" value="1"/>
</dbReference>
<dbReference type="CDD" id="cd00090">
    <property type="entry name" value="HTH_ARSR"/>
    <property type="match status" value="1"/>
</dbReference>
<gene>
    <name evidence="5" type="ORF">HNQ72_006074</name>
</gene>
<dbReference type="PANTHER" id="PTHR43132">
    <property type="entry name" value="ARSENICAL RESISTANCE OPERON REPRESSOR ARSR-RELATED"/>
    <property type="match status" value="1"/>
</dbReference>
<dbReference type="EMBL" id="JACHEG010000016">
    <property type="protein sequence ID" value="MBB6166223.1"/>
    <property type="molecule type" value="Genomic_DNA"/>
</dbReference>
<dbReference type="GO" id="GO:0003677">
    <property type="term" value="F:DNA binding"/>
    <property type="evidence" value="ECO:0007669"/>
    <property type="project" value="UniProtKB-KW"/>
</dbReference>
<dbReference type="PROSITE" id="PS50987">
    <property type="entry name" value="HTH_ARSR_2"/>
    <property type="match status" value="1"/>
</dbReference>
<evidence type="ECO:0000313" key="5">
    <source>
        <dbReference type="EMBL" id="MBB6166223.1"/>
    </source>
</evidence>
<proteinExistence type="predicted"/>
<dbReference type="RefSeq" id="WP_183998142.1">
    <property type="nucleotide sequence ID" value="NZ_BMHW01000018.1"/>
</dbReference>
<dbReference type="InterPro" id="IPR001845">
    <property type="entry name" value="HTH_ArsR_DNA-bd_dom"/>
</dbReference>
<dbReference type="InterPro" id="IPR036388">
    <property type="entry name" value="WH-like_DNA-bd_sf"/>
</dbReference>
<evidence type="ECO:0000256" key="3">
    <source>
        <dbReference type="ARBA" id="ARBA00023163"/>
    </source>
</evidence>
<dbReference type="Pfam" id="PF01022">
    <property type="entry name" value="HTH_5"/>
    <property type="match status" value="1"/>
</dbReference>
<dbReference type="InterPro" id="IPR051011">
    <property type="entry name" value="Metal_resp_trans_reg"/>
</dbReference>
<feature type="domain" description="HTH arsR-type" evidence="4">
    <location>
        <begin position="4"/>
        <end position="97"/>
    </location>
</feature>
<keyword evidence="2 5" id="KW-0238">DNA-binding</keyword>
<sequence length="101" mass="11148">MRNLSFDVTEAANLLSALSNPRRFQILVFVSEGEREVNAIADWLGLSQSAVSQHLRRLREVKAVQTRREAQQILYSLGSAGAEIIIRSVMQLSVSPRGAPA</sequence>
<accession>A0A7W9YE27</accession>
<dbReference type="NCBIfam" id="NF033788">
    <property type="entry name" value="HTH_metalloreg"/>
    <property type="match status" value="1"/>
</dbReference>
<keyword evidence="1" id="KW-0805">Transcription regulation</keyword>
<evidence type="ECO:0000313" key="6">
    <source>
        <dbReference type="Proteomes" id="UP000547879"/>
    </source>
</evidence>
<organism evidence="5 6">
    <name type="scientific">Rhizobium wenxiniae</name>
    <dbReference type="NCBI Taxonomy" id="1737357"/>
    <lineage>
        <taxon>Bacteria</taxon>
        <taxon>Pseudomonadati</taxon>
        <taxon>Pseudomonadota</taxon>
        <taxon>Alphaproteobacteria</taxon>
        <taxon>Hyphomicrobiales</taxon>
        <taxon>Rhizobiaceae</taxon>
        <taxon>Rhizobium/Agrobacterium group</taxon>
        <taxon>Rhizobium</taxon>
    </lineage>
</organism>